<dbReference type="GO" id="GO:0003677">
    <property type="term" value="F:DNA binding"/>
    <property type="evidence" value="ECO:0007669"/>
    <property type="project" value="InterPro"/>
</dbReference>
<gene>
    <name evidence="5" type="ORF">H5P28_12525</name>
</gene>
<dbReference type="InterPro" id="IPR010994">
    <property type="entry name" value="RuvA_2-like"/>
</dbReference>
<keyword evidence="1" id="KW-0547">Nucleotide-binding</keyword>
<dbReference type="InterPro" id="IPR003583">
    <property type="entry name" value="Hlx-hairpin-Hlx_DNA-bd_motif"/>
</dbReference>
<reference evidence="5 6" key="1">
    <citation type="submission" date="2020-07" db="EMBL/GenBank/DDBJ databases">
        <authorList>
            <person name="Feng X."/>
        </authorList>
    </citation>
    <scope>NUCLEOTIDE SEQUENCE [LARGE SCALE GENOMIC DNA]</scope>
    <source>
        <strain evidence="5 6">JCM31066</strain>
    </source>
</reference>
<evidence type="ECO:0000259" key="4">
    <source>
        <dbReference type="SMART" id="SM00382"/>
    </source>
</evidence>
<dbReference type="Gene3D" id="2.30.30.940">
    <property type="match status" value="1"/>
</dbReference>
<name>A0A842HHP0_9BACT</name>
<feature type="domain" description="Helix-hairpin-helix DNA-binding motif class 1" evidence="3">
    <location>
        <begin position="97"/>
        <end position="111"/>
    </location>
</feature>
<dbReference type="GO" id="GO:0009338">
    <property type="term" value="C:exodeoxyribonuclease V complex"/>
    <property type="evidence" value="ECO:0007669"/>
    <property type="project" value="TreeGrafter"/>
</dbReference>
<dbReference type="Pfam" id="PF23139">
    <property type="entry name" value="OB_YrrC"/>
    <property type="match status" value="1"/>
</dbReference>
<dbReference type="InterPro" id="IPR050534">
    <property type="entry name" value="Coronavir_polyprotein_1ab"/>
</dbReference>
<dbReference type="InterPro" id="IPR027417">
    <property type="entry name" value="P-loop_NTPase"/>
</dbReference>
<proteinExistence type="inferred from homology"/>
<feature type="domain" description="Helix-hairpin-helix DNA-binding motif class 1" evidence="3">
    <location>
        <begin position="125"/>
        <end position="144"/>
    </location>
</feature>
<sequence length="747" mass="81574">MPDPNDSPDTLTGTLERIVFANEENHYTIGEFRPNGQRQCVTIAGNLPGVQCGETLELRGEWQRHPVHGPQFKIKGFTSKLPSTVHGIRKYLGSGMIPNIGPKFAEKIVEHFGVETLKVISEESGRLREVPGVGKQRAKDIKLAWESQQAQREIMLFLHTYGVSTALCTRIYRKFGNEARTILERDPYRVARDIQGIGFKTADQIARNLGLQNDNPRRLEAGLIFALEEAESEGHTAFATPDLIEHATRLLDVDPHLLNTPLKSLVEQGALIPSGAAATDPAELYSPQTILQLPASHRAEVVVAHALRDLLDTPSCLPPILIDKAVEWAQERAGFEFAPEQAAAISAALAHKVSILTGGPGTGKTTILKALTEILRAKKVRLLMAAPTGRAAQRMGETTGAQAQTIHRLLQFDPAAGGFSINADNPLPCDFVVVDEASMLDSKLAACLFRAIPSRAHLLLVGDADQLPSVGAGNVLGDLIGLAEKSGGLPHVPSVTRLSQIFRQQARSRIVLTAHAILHGEASPPGPAEDPAHVDPSEDLHFIAAPEPERCAEAVVSLCRDCIPRWYPHLDPVMDVQVLPPMHKGAGGTLNLNAVLQSALNPGQPGVTLGPVRFHRGDKVIQQRNNYDKNLFNGDLGRISHINAEAGTIAVRFDNEIHDFTRTEMTDLSLAYAISIHKSQGSEFPIVIIPLLKQHFVMLQRNLLYTAITRGRKKVFLVGDPAAYSMAVRNRESARRLTALRDKMEQR</sequence>
<feature type="domain" description="Helix-hairpin-helix DNA-binding motif class 1" evidence="3">
    <location>
        <begin position="189"/>
        <end position="208"/>
    </location>
</feature>
<dbReference type="PANTHER" id="PTHR43788">
    <property type="entry name" value="DNA2/NAM7 HELICASE FAMILY MEMBER"/>
    <property type="match status" value="1"/>
</dbReference>
<feature type="domain" description="AAA+ ATPase" evidence="4">
    <location>
        <begin position="350"/>
        <end position="538"/>
    </location>
</feature>
<dbReference type="GO" id="GO:0017116">
    <property type="term" value="F:single-stranded DNA helicase activity"/>
    <property type="evidence" value="ECO:0007669"/>
    <property type="project" value="TreeGrafter"/>
</dbReference>
<dbReference type="CDD" id="cd18809">
    <property type="entry name" value="SF1_C_RecD"/>
    <property type="match status" value="1"/>
</dbReference>
<dbReference type="GO" id="GO:0005524">
    <property type="term" value="F:ATP binding"/>
    <property type="evidence" value="ECO:0007669"/>
    <property type="project" value="UniProtKB-KW"/>
</dbReference>
<dbReference type="PANTHER" id="PTHR43788:SF6">
    <property type="entry name" value="DNA HELICASE B"/>
    <property type="match status" value="1"/>
</dbReference>
<keyword evidence="6" id="KW-1185">Reference proteome</keyword>
<dbReference type="InterPro" id="IPR055446">
    <property type="entry name" value="RecD2_N_OB"/>
</dbReference>
<dbReference type="Pfam" id="PF13245">
    <property type="entry name" value="AAA_19"/>
    <property type="match status" value="1"/>
</dbReference>
<dbReference type="Gene3D" id="3.40.50.300">
    <property type="entry name" value="P-loop containing nucleotide triphosphate hydrolases"/>
    <property type="match status" value="2"/>
</dbReference>
<dbReference type="EMBL" id="JACHVB010000035">
    <property type="protein sequence ID" value="MBC2595084.1"/>
    <property type="molecule type" value="Genomic_DNA"/>
</dbReference>
<dbReference type="NCBIfam" id="TIGR01448">
    <property type="entry name" value="recD_rel"/>
    <property type="match status" value="1"/>
</dbReference>
<dbReference type="GO" id="GO:0006310">
    <property type="term" value="P:DNA recombination"/>
    <property type="evidence" value="ECO:0007669"/>
    <property type="project" value="InterPro"/>
</dbReference>
<dbReference type="InterPro" id="IPR041451">
    <property type="entry name" value="RecD2_SH13"/>
</dbReference>
<evidence type="ECO:0000313" key="5">
    <source>
        <dbReference type="EMBL" id="MBC2595084.1"/>
    </source>
</evidence>
<dbReference type="Pfam" id="PF13538">
    <property type="entry name" value="UvrD_C_2"/>
    <property type="match status" value="1"/>
</dbReference>
<evidence type="ECO:0000256" key="2">
    <source>
        <dbReference type="ARBA" id="ARBA00022840"/>
    </source>
</evidence>
<dbReference type="Gene3D" id="1.10.10.2220">
    <property type="match status" value="1"/>
</dbReference>
<dbReference type="RefSeq" id="WP_185676047.1">
    <property type="nucleotide sequence ID" value="NZ_JACHVB010000035.1"/>
</dbReference>
<dbReference type="GO" id="GO:0043139">
    <property type="term" value="F:5'-3' DNA helicase activity"/>
    <property type="evidence" value="ECO:0007669"/>
    <property type="project" value="InterPro"/>
</dbReference>
<keyword evidence="5" id="KW-0347">Helicase</keyword>
<dbReference type="Pfam" id="PF14520">
    <property type="entry name" value="HHH_5"/>
    <property type="match status" value="1"/>
</dbReference>
<keyword evidence="5" id="KW-0378">Hydrolase</keyword>
<protein>
    <submittedName>
        <fullName evidence="5">ATP-dependent RecD-like DNA helicase</fullName>
    </submittedName>
</protein>
<comment type="caution">
    <text evidence="5">The sequence shown here is derived from an EMBL/GenBank/DDBJ whole genome shotgun (WGS) entry which is preliminary data.</text>
</comment>
<dbReference type="SMART" id="SM00382">
    <property type="entry name" value="AAA"/>
    <property type="match status" value="1"/>
</dbReference>
<dbReference type="Gene3D" id="1.10.150.20">
    <property type="entry name" value="5' to 3' exonuclease, C-terminal subdomain"/>
    <property type="match status" value="1"/>
</dbReference>
<dbReference type="InterPro" id="IPR029493">
    <property type="entry name" value="RecD2-like_HHH"/>
</dbReference>
<dbReference type="InterPro" id="IPR006345">
    <property type="entry name" value="RecD2"/>
</dbReference>
<evidence type="ECO:0000259" key="3">
    <source>
        <dbReference type="SMART" id="SM00278"/>
    </source>
</evidence>
<accession>A0A842HHP0</accession>
<dbReference type="Pfam" id="PF18335">
    <property type="entry name" value="SH3_13"/>
    <property type="match status" value="1"/>
</dbReference>
<dbReference type="Proteomes" id="UP000546464">
    <property type="component" value="Unassembled WGS sequence"/>
</dbReference>
<dbReference type="InterPro" id="IPR027785">
    <property type="entry name" value="UvrD-like_helicase_C"/>
</dbReference>
<evidence type="ECO:0000313" key="6">
    <source>
        <dbReference type="Proteomes" id="UP000546464"/>
    </source>
</evidence>
<dbReference type="CDD" id="cd17933">
    <property type="entry name" value="DEXSc_RecD-like"/>
    <property type="match status" value="1"/>
</dbReference>
<dbReference type="InterPro" id="IPR003593">
    <property type="entry name" value="AAA+_ATPase"/>
</dbReference>
<dbReference type="Pfam" id="PF14490">
    <property type="entry name" value="HHH_RecD2"/>
    <property type="match status" value="1"/>
</dbReference>
<evidence type="ECO:0000256" key="1">
    <source>
        <dbReference type="ARBA" id="ARBA00022741"/>
    </source>
</evidence>
<dbReference type="AlphaFoldDB" id="A0A842HHP0"/>
<keyword evidence="2" id="KW-0067">ATP-binding</keyword>
<dbReference type="SMART" id="SM00278">
    <property type="entry name" value="HhH1"/>
    <property type="match status" value="3"/>
</dbReference>
<organism evidence="5 6">
    <name type="scientific">Ruficoccus amylovorans</name>
    <dbReference type="NCBI Taxonomy" id="1804625"/>
    <lineage>
        <taxon>Bacteria</taxon>
        <taxon>Pseudomonadati</taxon>
        <taxon>Verrucomicrobiota</taxon>
        <taxon>Opitutia</taxon>
        <taxon>Puniceicoccales</taxon>
        <taxon>Cerasicoccaceae</taxon>
        <taxon>Ruficoccus</taxon>
    </lineage>
</organism>
<dbReference type="HAMAP" id="MF_01488">
    <property type="entry name" value="RecD2"/>
    <property type="match status" value="1"/>
</dbReference>
<dbReference type="GO" id="GO:0006281">
    <property type="term" value="P:DNA repair"/>
    <property type="evidence" value="ECO:0007669"/>
    <property type="project" value="InterPro"/>
</dbReference>
<dbReference type="SUPFAM" id="SSF47781">
    <property type="entry name" value="RuvA domain 2-like"/>
    <property type="match status" value="1"/>
</dbReference>
<dbReference type="SUPFAM" id="SSF52540">
    <property type="entry name" value="P-loop containing nucleoside triphosphate hydrolases"/>
    <property type="match status" value="1"/>
</dbReference>